<dbReference type="Gene3D" id="2.60.120.10">
    <property type="entry name" value="Jelly Rolls"/>
    <property type="match status" value="1"/>
</dbReference>
<evidence type="ECO:0000313" key="5">
    <source>
        <dbReference type="Proteomes" id="UP000264753"/>
    </source>
</evidence>
<dbReference type="InterPro" id="IPR018490">
    <property type="entry name" value="cNMP-bd_dom_sf"/>
</dbReference>
<evidence type="ECO:0000313" key="4">
    <source>
        <dbReference type="Proteomes" id="UP000264179"/>
    </source>
</evidence>
<dbReference type="EMBL" id="DPOP01000149">
    <property type="protein sequence ID" value="HCW69331.1"/>
    <property type="molecule type" value="Genomic_DNA"/>
</dbReference>
<gene>
    <name evidence="2" type="ORF">DEF21_22210</name>
    <name evidence="3" type="ORF">DHR80_19445</name>
</gene>
<dbReference type="InterPro" id="IPR014710">
    <property type="entry name" value="RmlC-like_jellyroll"/>
</dbReference>
<evidence type="ECO:0000313" key="2">
    <source>
        <dbReference type="EMBL" id="HBV00593.1"/>
    </source>
</evidence>
<name>A0A358I015_9PROT</name>
<dbReference type="InterPro" id="IPR000595">
    <property type="entry name" value="cNMP-bd_dom"/>
</dbReference>
<protein>
    <submittedName>
        <fullName evidence="2">cAMP-binding protein</fullName>
    </submittedName>
</protein>
<evidence type="ECO:0000313" key="3">
    <source>
        <dbReference type="EMBL" id="HCW69331.1"/>
    </source>
</evidence>
<proteinExistence type="predicted"/>
<reference evidence="4 5" key="1">
    <citation type="journal article" date="2018" name="Nat. Biotechnol.">
        <title>A standardized bacterial taxonomy based on genome phylogeny substantially revises the tree of life.</title>
        <authorList>
            <person name="Parks D.H."/>
            <person name="Chuvochina M."/>
            <person name="Waite D.W."/>
            <person name="Rinke C."/>
            <person name="Skarshewski A."/>
            <person name="Chaumeil P.A."/>
            <person name="Hugenholtz P."/>
        </authorList>
    </citation>
    <scope>NUCLEOTIDE SEQUENCE [LARGE SCALE GENOMIC DNA]</scope>
    <source>
        <strain evidence="2">UBA8707</strain>
        <strain evidence="3">UBA9881</strain>
    </source>
</reference>
<evidence type="ECO:0000259" key="1">
    <source>
        <dbReference type="PROSITE" id="PS50042"/>
    </source>
</evidence>
<dbReference type="CDD" id="cd00038">
    <property type="entry name" value="CAP_ED"/>
    <property type="match status" value="1"/>
</dbReference>
<dbReference type="Proteomes" id="UP000264753">
    <property type="component" value="Unassembled WGS sequence"/>
</dbReference>
<dbReference type="Pfam" id="PF00027">
    <property type="entry name" value="cNMP_binding"/>
    <property type="match status" value="1"/>
</dbReference>
<dbReference type="AlphaFoldDB" id="A0A358I015"/>
<dbReference type="EMBL" id="DOOG01000175">
    <property type="protein sequence ID" value="HBV00593.1"/>
    <property type="molecule type" value="Genomic_DNA"/>
</dbReference>
<feature type="domain" description="Cyclic nucleotide-binding" evidence="1">
    <location>
        <begin position="1"/>
        <end position="76"/>
    </location>
</feature>
<dbReference type="SUPFAM" id="SSF51206">
    <property type="entry name" value="cAMP-binding domain-like"/>
    <property type="match status" value="1"/>
</dbReference>
<organism evidence="2 5">
    <name type="scientific">Thalassospira lucentensis</name>
    <dbReference type="NCBI Taxonomy" id="168935"/>
    <lineage>
        <taxon>Bacteria</taxon>
        <taxon>Pseudomonadati</taxon>
        <taxon>Pseudomonadota</taxon>
        <taxon>Alphaproteobacteria</taxon>
        <taxon>Rhodospirillales</taxon>
        <taxon>Thalassospiraceae</taxon>
        <taxon>Thalassospira</taxon>
    </lineage>
</organism>
<dbReference type="Proteomes" id="UP000264179">
    <property type="component" value="Unassembled WGS sequence"/>
</dbReference>
<accession>A0A358I015</accession>
<comment type="caution">
    <text evidence="2">The sequence shown here is derived from an EMBL/GenBank/DDBJ whole genome shotgun (WGS) entry which is preliminary data.</text>
</comment>
<sequence length="180" mass="20626">MIDIMSASIFDLLNRFHGRLYDYSPPKVLFRKGDPVEFLFLILSGEMRLARFLENGNEIVLQRAGPNSVLAEASLFSHYYHCDAVCHQDAQVKMIRKHDVEAHLADNNQMAISLAAHLAREVQATRQRAEILRLRTVAERLDAWIAWHDGVLPEKGNWRVIALEIGVSPEALYREIAQRH</sequence>
<dbReference type="SMART" id="SM00100">
    <property type="entry name" value="cNMP"/>
    <property type="match status" value="1"/>
</dbReference>
<dbReference type="PROSITE" id="PS50042">
    <property type="entry name" value="CNMP_BINDING_3"/>
    <property type="match status" value="1"/>
</dbReference>